<evidence type="ECO:0000256" key="1">
    <source>
        <dbReference type="SAM" id="MobiDB-lite"/>
    </source>
</evidence>
<evidence type="ECO:0000313" key="3">
    <source>
        <dbReference type="Proteomes" id="UP000735874"/>
    </source>
</evidence>
<feature type="compositionally biased region" description="Basic and acidic residues" evidence="1">
    <location>
        <begin position="126"/>
        <end position="141"/>
    </location>
</feature>
<dbReference type="EMBL" id="RCMG01001701">
    <property type="protein sequence ID" value="KAG2821632.1"/>
    <property type="molecule type" value="Genomic_DNA"/>
</dbReference>
<organism evidence="2 3">
    <name type="scientific">Phytophthora cactorum</name>
    <dbReference type="NCBI Taxonomy" id="29920"/>
    <lineage>
        <taxon>Eukaryota</taxon>
        <taxon>Sar</taxon>
        <taxon>Stramenopiles</taxon>
        <taxon>Oomycota</taxon>
        <taxon>Peronosporomycetes</taxon>
        <taxon>Peronosporales</taxon>
        <taxon>Peronosporaceae</taxon>
        <taxon>Phytophthora</taxon>
    </lineage>
</organism>
<protein>
    <submittedName>
        <fullName evidence="2">Uncharacterized protein</fullName>
    </submittedName>
</protein>
<reference evidence="2" key="1">
    <citation type="submission" date="2018-10" db="EMBL/GenBank/DDBJ databases">
        <title>Effector identification in a new, highly contiguous assembly of the strawberry crown rot pathogen Phytophthora cactorum.</title>
        <authorList>
            <person name="Armitage A.D."/>
            <person name="Nellist C.F."/>
            <person name="Bates H."/>
            <person name="Vickerstaff R.J."/>
            <person name="Harrison R.J."/>
        </authorList>
    </citation>
    <scope>NUCLEOTIDE SEQUENCE</scope>
    <source>
        <strain evidence="2">15-7</strain>
    </source>
</reference>
<proteinExistence type="predicted"/>
<name>A0A8T0Y4S0_9STRA</name>
<sequence>MDAGRAPASGLDGSNRYADTLKRYRLYDRSGVIRPLSDGEMRSWFERWRRTRGKRVTVARTVTQNSLNQAWASFMDCWSEETGAVFRETIVARGATHARMSRLDQMARRLEQLEQDNHELRRRVRHREESRDVQPQHERWQHQRRWG</sequence>
<dbReference type="VEuPathDB" id="FungiDB:PC110_g23057"/>
<evidence type="ECO:0000313" key="2">
    <source>
        <dbReference type="EMBL" id="KAG2821632.1"/>
    </source>
</evidence>
<dbReference type="AlphaFoldDB" id="A0A8T0Y4S0"/>
<gene>
    <name evidence="2" type="ORF">PC113_g22442</name>
</gene>
<feature type="region of interest" description="Disordered" evidence="1">
    <location>
        <begin position="121"/>
        <end position="147"/>
    </location>
</feature>
<accession>A0A8T0Y4S0</accession>
<comment type="caution">
    <text evidence="2">The sequence shown here is derived from an EMBL/GenBank/DDBJ whole genome shotgun (WGS) entry which is preliminary data.</text>
</comment>
<dbReference type="Proteomes" id="UP000735874">
    <property type="component" value="Unassembled WGS sequence"/>
</dbReference>